<gene>
    <name evidence="2" type="ORF">A6E04_14005</name>
</gene>
<evidence type="ECO:0000256" key="1">
    <source>
        <dbReference type="SAM" id="MobiDB-lite"/>
    </source>
</evidence>
<dbReference type="STRING" id="688.A6E04_14005"/>
<evidence type="ECO:0000313" key="3">
    <source>
        <dbReference type="Proteomes" id="UP000093523"/>
    </source>
</evidence>
<sequence>MSYRDLGKRRINDDNGLEGNDISFGRVLISILYFFEGCSVHLFGAFLLKCVLIAGIKGNASIILQL</sequence>
<feature type="compositionally biased region" description="Basic and acidic residues" evidence="1">
    <location>
        <begin position="1"/>
        <end position="13"/>
    </location>
</feature>
<organism evidence="2 3">
    <name type="scientific">Aliivibrio logei</name>
    <name type="common">Vibrio logei</name>
    <dbReference type="NCBI Taxonomy" id="688"/>
    <lineage>
        <taxon>Bacteria</taxon>
        <taxon>Pseudomonadati</taxon>
        <taxon>Pseudomonadota</taxon>
        <taxon>Gammaproteobacteria</taxon>
        <taxon>Vibrionales</taxon>
        <taxon>Vibrionaceae</taxon>
        <taxon>Aliivibrio</taxon>
    </lineage>
</organism>
<comment type="caution">
    <text evidence="2">The sequence shown here is derived from an EMBL/GenBank/DDBJ whole genome shotgun (WGS) entry which is preliminary data.</text>
</comment>
<feature type="region of interest" description="Disordered" evidence="1">
    <location>
        <begin position="1"/>
        <end position="20"/>
    </location>
</feature>
<name>A0A1B9NYK4_ALILO</name>
<dbReference type="Proteomes" id="UP000093523">
    <property type="component" value="Unassembled WGS sequence"/>
</dbReference>
<protein>
    <submittedName>
        <fullName evidence="2">Uncharacterized protein</fullName>
    </submittedName>
</protein>
<evidence type="ECO:0000313" key="2">
    <source>
        <dbReference type="EMBL" id="OCH20893.1"/>
    </source>
</evidence>
<dbReference type="EMBL" id="MAJU01000011">
    <property type="protein sequence ID" value="OCH20893.1"/>
    <property type="molecule type" value="Genomic_DNA"/>
</dbReference>
<reference evidence="2 3" key="1">
    <citation type="submission" date="2016-06" db="EMBL/GenBank/DDBJ databases">
        <authorList>
            <person name="Kjaerup R.B."/>
            <person name="Dalgaard T.S."/>
            <person name="Juul-Madsen H.R."/>
        </authorList>
    </citation>
    <scope>NUCLEOTIDE SEQUENCE [LARGE SCALE GENOMIC DNA]</scope>
    <source>
        <strain evidence="2 3">1S159</strain>
    </source>
</reference>
<accession>A0A1B9NYK4</accession>
<dbReference type="AlphaFoldDB" id="A0A1B9NYK4"/>
<proteinExistence type="predicted"/>